<proteinExistence type="predicted"/>
<dbReference type="SMART" id="SM00855">
    <property type="entry name" value="PGAM"/>
    <property type="match status" value="1"/>
</dbReference>
<dbReference type="SUPFAM" id="SSF53254">
    <property type="entry name" value="Phosphoglycerate mutase-like"/>
    <property type="match status" value="1"/>
</dbReference>
<dbReference type="CDD" id="cd07067">
    <property type="entry name" value="HP_PGM_like"/>
    <property type="match status" value="1"/>
</dbReference>
<dbReference type="KEGG" id="vg:36843102"/>
<dbReference type="EMBL" id="MG011690">
    <property type="protein sequence ID" value="AVK76389.1"/>
    <property type="molecule type" value="Genomic_DNA"/>
</dbReference>
<sequence>MMTSTPTRRSTVTLLRHAESTFNRDGESGPDAAITPQGAAQASTLSGDYDYALVSAMRRARETWAASGIAATRVEFTTLARERQSKTPCNGLEGEKGAGEDDEAFAFRMRQLWDTILWLGTRHDRILALTGKHVGNCQSITLDL</sequence>
<dbReference type="InterPro" id="IPR029033">
    <property type="entry name" value="His_PPase_superfam"/>
</dbReference>
<dbReference type="Gene3D" id="3.40.50.1240">
    <property type="entry name" value="Phosphoglycerate mutase-like"/>
    <property type="match status" value="1"/>
</dbReference>
<dbReference type="GeneID" id="36843102"/>
<dbReference type="Pfam" id="PF00300">
    <property type="entry name" value="His_Phos_1"/>
    <property type="match status" value="1"/>
</dbReference>
<dbReference type="Proteomes" id="UP000249287">
    <property type="component" value="Segment"/>
</dbReference>
<accession>A0A2U7UD47</accession>
<evidence type="ECO:0000313" key="1">
    <source>
        <dbReference type="EMBL" id="AVK76389.1"/>
    </source>
</evidence>
<reference evidence="1" key="1">
    <citation type="journal article" date="2018" name="Nat. Commun.">
        <title>Diversity and evolution of the emerging Pandoraviridae family.</title>
        <authorList>
            <person name="Legendre M."/>
            <person name="Fabre E."/>
            <person name="Poirot O."/>
            <person name="Jeudy S."/>
            <person name="Lartigue A."/>
            <person name="Alempic J.M."/>
            <person name="Beucher L."/>
            <person name="Philippe N."/>
            <person name="Bertaux L."/>
            <person name="Christo-Foroux E."/>
            <person name="Labadie K."/>
            <person name="Coute Y."/>
            <person name="Abergel C."/>
            <person name="Claverie J.M."/>
        </authorList>
    </citation>
    <scope>NUCLEOTIDE SEQUENCE [LARGE SCALE GENOMIC DNA]</scope>
    <source>
        <strain evidence="1">Neocaledonia</strain>
    </source>
</reference>
<dbReference type="RefSeq" id="YP_009482392.1">
    <property type="nucleotide sequence ID" value="NC_037666.1"/>
</dbReference>
<organism evidence="1">
    <name type="scientific">Pandoravirus neocaledonia</name>
    <dbReference type="NCBI Taxonomy" id="2107708"/>
    <lineage>
        <taxon>Viruses</taxon>
        <taxon>Pandoravirus</taxon>
    </lineage>
</organism>
<gene>
    <name evidence="1" type="ORF">pneo_cds_782</name>
</gene>
<name>A0A2U7UD47_9VIRU</name>
<dbReference type="InterPro" id="IPR013078">
    <property type="entry name" value="His_Pase_superF_clade-1"/>
</dbReference>
<protein>
    <submittedName>
        <fullName evidence="1">PGAM Histidine phosphase domain containing protein</fullName>
    </submittedName>
</protein>